<evidence type="ECO:0000256" key="3">
    <source>
        <dbReference type="ARBA" id="ARBA00023082"/>
    </source>
</evidence>
<evidence type="ECO:0000313" key="8">
    <source>
        <dbReference type="EMBL" id="BFP49446.1"/>
    </source>
</evidence>
<dbReference type="InterPro" id="IPR013249">
    <property type="entry name" value="RNA_pol_sigma70_r4_t2"/>
</dbReference>
<evidence type="ECO:0000256" key="2">
    <source>
        <dbReference type="ARBA" id="ARBA00023015"/>
    </source>
</evidence>
<evidence type="ECO:0000256" key="5">
    <source>
        <dbReference type="SAM" id="MobiDB-lite"/>
    </source>
</evidence>
<dbReference type="InterPro" id="IPR007627">
    <property type="entry name" value="RNA_pol_sigma70_r2"/>
</dbReference>
<dbReference type="InterPro" id="IPR014284">
    <property type="entry name" value="RNA_pol_sigma-70_dom"/>
</dbReference>
<dbReference type="InterPro" id="IPR013325">
    <property type="entry name" value="RNA_pol_sigma_r2"/>
</dbReference>
<dbReference type="CDD" id="cd06171">
    <property type="entry name" value="Sigma70_r4"/>
    <property type="match status" value="1"/>
</dbReference>
<dbReference type="InterPro" id="IPR039425">
    <property type="entry name" value="RNA_pol_sigma-70-like"/>
</dbReference>
<dbReference type="Gene3D" id="1.10.10.10">
    <property type="entry name" value="Winged helix-like DNA-binding domain superfamily/Winged helix DNA-binding domain"/>
    <property type="match status" value="1"/>
</dbReference>
<dbReference type="PANTHER" id="PTHR43133">
    <property type="entry name" value="RNA POLYMERASE ECF-TYPE SIGMA FACTO"/>
    <property type="match status" value="1"/>
</dbReference>
<evidence type="ECO:0000256" key="4">
    <source>
        <dbReference type="ARBA" id="ARBA00023163"/>
    </source>
</evidence>
<feature type="domain" description="RNA polymerase sigma-70 region 2" evidence="6">
    <location>
        <begin position="77"/>
        <end position="143"/>
    </location>
</feature>
<dbReference type="SUPFAM" id="SSF88659">
    <property type="entry name" value="Sigma3 and sigma4 domains of RNA polymerase sigma factors"/>
    <property type="match status" value="1"/>
</dbReference>
<accession>A0AB33K1V9</accession>
<dbReference type="Gene3D" id="1.10.1740.10">
    <property type="match status" value="1"/>
</dbReference>
<dbReference type="GO" id="GO:0016987">
    <property type="term" value="F:sigma factor activity"/>
    <property type="evidence" value="ECO:0007669"/>
    <property type="project" value="UniProtKB-KW"/>
</dbReference>
<comment type="similarity">
    <text evidence="1">Belongs to the sigma-70 factor family. ECF subfamily.</text>
</comment>
<organism evidence="8">
    <name type="scientific">Kitasatospora sp. CMC57</name>
    <dbReference type="NCBI Taxonomy" id="3231513"/>
    <lineage>
        <taxon>Bacteria</taxon>
        <taxon>Bacillati</taxon>
        <taxon>Actinomycetota</taxon>
        <taxon>Actinomycetes</taxon>
        <taxon>Kitasatosporales</taxon>
        <taxon>Streptomycetaceae</taxon>
        <taxon>Kitasatospora</taxon>
    </lineage>
</organism>
<evidence type="ECO:0000256" key="1">
    <source>
        <dbReference type="ARBA" id="ARBA00010641"/>
    </source>
</evidence>
<name>A0AB33K1V9_9ACTN</name>
<dbReference type="InterPro" id="IPR036388">
    <property type="entry name" value="WH-like_DNA-bd_sf"/>
</dbReference>
<protein>
    <submittedName>
        <fullName evidence="8">Uncharacterized protein</fullName>
    </submittedName>
</protein>
<dbReference type="InterPro" id="IPR013324">
    <property type="entry name" value="RNA_pol_sigma_r3/r4-like"/>
</dbReference>
<dbReference type="Pfam" id="PF08281">
    <property type="entry name" value="Sigma70_r4_2"/>
    <property type="match status" value="1"/>
</dbReference>
<feature type="domain" description="RNA polymerase sigma factor 70 region 4 type 2" evidence="7">
    <location>
        <begin position="176"/>
        <end position="227"/>
    </location>
</feature>
<evidence type="ECO:0000259" key="6">
    <source>
        <dbReference type="Pfam" id="PF04542"/>
    </source>
</evidence>
<keyword evidence="2" id="KW-0805">Transcription regulation</keyword>
<dbReference type="NCBIfam" id="TIGR02937">
    <property type="entry name" value="sigma70-ECF"/>
    <property type="match status" value="1"/>
</dbReference>
<dbReference type="SUPFAM" id="SSF88946">
    <property type="entry name" value="Sigma2 domain of RNA polymerase sigma factors"/>
    <property type="match status" value="1"/>
</dbReference>
<dbReference type="GO" id="GO:0003677">
    <property type="term" value="F:DNA binding"/>
    <property type="evidence" value="ECO:0007669"/>
    <property type="project" value="InterPro"/>
</dbReference>
<feature type="region of interest" description="Disordered" evidence="5">
    <location>
        <begin position="231"/>
        <end position="257"/>
    </location>
</feature>
<gene>
    <name evidence="8" type="ORF">KCMC57_58140</name>
</gene>
<dbReference type="PANTHER" id="PTHR43133:SF66">
    <property type="entry name" value="ECF RNA POLYMERASE SIGMA FACTOR SIGK"/>
    <property type="match status" value="1"/>
</dbReference>
<keyword evidence="4" id="KW-0804">Transcription</keyword>
<dbReference type="AlphaFoldDB" id="A0AB33K1V9"/>
<reference evidence="8" key="1">
    <citation type="submission" date="2024-07" db="EMBL/GenBank/DDBJ databases">
        <title>Complete genome sequences of cellulolytic bacteria, Kitasatospora sp. CMC57 and Streptomyces sp. CMC78, isolated from Japanese agricultural soil.</title>
        <authorList>
            <person name="Hashimoto T."/>
            <person name="Ito M."/>
            <person name="Iwamoto M."/>
            <person name="Fukahori D."/>
            <person name="Shoda T."/>
            <person name="Sakoda M."/>
            <person name="Morohoshi T."/>
            <person name="Mitsuboshi M."/>
            <person name="Nishizawa T."/>
        </authorList>
    </citation>
    <scope>NUCLEOTIDE SEQUENCE</scope>
    <source>
        <strain evidence="8">CMC57</strain>
    </source>
</reference>
<dbReference type="GO" id="GO:0006352">
    <property type="term" value="P:DNA-templated transcription initiation"/>
    <property type="evidence" value="ECO:0007669"/>
    <property type="project" value="InterPro"/>
</dbReference>
<keyword evidence="3" id="KW-0731">Sigma factor</keyword>
<sequence>MAAAPRHRPRPGESINSLHKRFKWAHGVETMHGFTVNNPMRTMRAGHAHGRQQPTAELSAAVLERVARGDKQAFEELYHRIAGPVYGMALRTLRDRAHAEEVAQEVLLEIWRTAATYRSDRGSVTTWALTIAHRRAVDRVRSVRASTERDDRIARQDPADSEALEDRVVRSIEQARVRSALAGLSQVQREAVVLAYYGGYSQREIAALTHTPLGTVKTRVRDGLLRLRSALGLESSRGGESPQPTETAATERRIGGA</sequence>
<dbReference type="EMBL" id="AP035881">
    <property type="protein sequence ID" value="BFP49446.1"/>
    <property type="molecule type" value="Genomic_DNA"/>
</dbReference>
<dbReference type="Pfam" id="PF04542">
    <property type="entry name" value="Sigma70_r2"/>
    <property type="match status" value="1"/>
</dbReference>
<evidence type="ECO:0000259" key="7">
    <source>
        <dbReference type="Pfam" id="PF08281"/>
    </source>
</evidence>
<proteinExistence type="inferred from homology"/>